<gene>
    <name evidence="1" type="ORF">D6C78_07171</name>
</gene>
<sequence>MDIVSPIAAAIAIAANATTAGFALKKLCRGCATAEREIGDASQRLSGHKLEFKQWDDSWRWQLEQCQQNRHAKLGYLDIWGKDALNAVKGNSLAILGYLEDVQHRMESCISPDKTRKTKPRSKRRTKRKVSVFKKLIFYVYGIQISKRSSTPKLPSDRSDARIGWLRKIKWCTSISQEVDDFLAKIDSAQRLIQRIASRAFDSYRRNRSHPGPRVSMVTLTVSKAFRQLIRSDQRFSIIGHALVRDREGLEKIRDDRRSLSEAPIKLVFLALPEDFVRQDRPTVVLANVYLDINTRNTGDEEVYIRISSLGRYQTEPAEKQSLVETITKDHNIDAHESLLKKVQMARTICTNVFDLYESGCLPVNLSIADIYTYQHALLLSSERSKVGYRDQMYVRASHSGLGSPSPTPFDHMHERYPFVRDILLHRLGIVLFEIGHESEYQDILPLPESPVGSPEDQLRKHVDTINRSIQEIGVDPRYRALVRSCLSGSLGQDVVDAAESSFAREVIAKLETIEVGIAKAIERRNQQ</sequence>
<proteinExistence type="predicted"/>
<dbReference type="EMBL" id="QZBZ01000174">
    <property type="protein sequence ID" value="TIA33986.1"/>
    <property type="molecule type" value="Genomic_DNA"/>
</dbReference>
<comment type="caution">
    <text evidence="1">The sequence shown here is derived from an EMBL/GenBank/DDBJ whole genome shotgun (WGS) entry which is preliminary data.</text>
</comment>
<evidence type="ECO:0000313" key="1">
    <source>
        <dbReference type="EMBL" id="TIA33986.1"/>
    </source>
</evidence>
<reference evidence="1 2" key="1">
    <citation type="submission" date="2018-10" db="EMBL/GenBank/DDBJ databases">
        <title>Fifty Aureobasidium pullulans genomes reveal a recombining polyextremotolerant generalist.</title>
        <authorList>
            <person name="Gostincar C."/>
            <person name="Turk M."/>
            <person name="Zajc J."/>
            <person name="Gunde-Cimerman N."/>
        </authorList>
    </citation>
    <scope>NUCLEOTIDE SEQUENCE [LARGE SCALE GENOMIC DNA]</scope>
    <source>
        <strain evidence="1 2">EXF-1645</strain>
    </source>
</reference>
<organism evidence="1 2">
    <name type="scientific">Aureobasidium pullulans</name>
    <name type="common">Black yeast</name>
    <name type="synonym">Pullularia pullulans</name>
    <dbReference type="NCBI Taxonomy" id="5580"/>
    <lineage>
        <taxon>Eukaryota</taxon>
        <taxon>Fungi</taxon>
        <taxon>Dikarya</taxon>
        <taxon>Ascomycota</taxon>
        <taxon>Pezizomycotina</taxon>
        <taxon>Dothideomycetes</taxon>
        <taxon>Dothideomycetidae</taxon>
        <taxon>Dothideales</taxon>
        <taxon>Saccotheciaceae</taxon>
        <taxon>Aureobasidium</taxon>
    </lineage>
</organism>
<evidence type="ECO:0000313" key="2">
    <source>
        <dbReference type="Proteomes" id="UP000308724"/>
    </source>
</evidence>
<name>A0A4T0BHX5_AURPU</name>
<dbReference type="Proteomes" id="UP000308724">
    <property type="component" value="Unassembled WGS sequence"/>
</dbReference>
<dbReference type="AlphaFoldDB" id="A0A4T0BHX5"/>
<accession>A0A4T0BHX5</accession>
<protein>
    <submittedName>
        <fullName evidence="1">Uncharacterized protein</fullName>
    </submittedName>
</protein>